<dbReference type="GO" id="GO:0008237">
    <property type="term" value="F:metallopeptidase activity"/>
    <property type="evidence" value="ECO:0007669"/>
    <property type="project" value="InterPro"/>
</dbReference>
<dbReference type="PANTHER" id="PTHR30164:SF2">
    <property type="entry name" value="PROTEIN MTFA"/>
    <property type="match status" value="1"/>
</dbReference>
<comment type="caution">
    <text evidence="2">The sequence shown here is derived from an EMBL/GenBank/DDBJ whole genome shotgun (WGS) entry which is preliminary data.</text>
</comment>
<dbReference type="InterPro" id="IPR010384">
    <property type="entry name" value="MtfA_fam"/>
</dbReference>
<keyword evidence="1" id="KW-0812">Transmembrane</keyword>
<dbReference type="InterPro" id="IPR024079">
    <property type="entry name" value="MetalloPept_cat_dom_sf"/>
</dbReference>
<organism evidence="2 3">
    <name type="scientific">Symplocastrum torsivum CPER-KK1</name>
    <dbReference type="NCBI Taxonomy" id="450513"/>
    <lineage>
        <taxon>Bacteria</taxon>
        <taxon>Bacillati</taxon>
        <taxon>Cyanobacteriota</taxon>
        <taxon>Cyanophyceae</taxon>
        <taxon>Oscillatoriophycideae</taxon>
        <taxon>Oscillatoriales</taxon>
        <taxon>Microcoleaceae</taxon>
        <taxon>Symplocastrum</taxon>
    </lineage>
</organism>
<dbReference type="SUPFAM" id="SSF55486">
    <property type="entry name" value="Metalloproteases ('zincins'), catalytic domain"/>
    <property type="match status" value="1"/>
</dbReference>
<evidence type="ECO:0000313" key="3">
    <source>
        <dbReference type="Proteomes" id="UP000753908"/>
    </source>
</evidence>
<dbReference type="CDD" id="cd20169">
    <property type="entry name" value="Peptidase_M90_mtfA"/>
    <property type="match status" value="1"/>
</dbReference>
<reference evidence="2" key="2">
    <citation type="journal article" date="2022" name="Microbiol. Resour. Announc.">
        <title>Metagenome Sequencing to Explore Phylogenomics of Terrestrial Cyanobacteria.</title>
        <authorList>
            <person name="Ward R.D."/>
            <person name="Stajich J.E."/>
            <person name="Johansen J.R."/>
            <person name="Huntemann M."/>
            <person name="Clum A."/>
            <person name="Foster B."/>
            <person name="Foster B."/>
            <person name="Roux S."/>
            <person name="Palaniappan K."/>
            <person name="Varghese N."/>
            <person name="Mukherjee S."/>
            <person name="Reddy T.B.K."/>
            <person name="Daum C."/>
            <person name="Copeland A."/>
            <person name="Chen I.A."/>
            <person name="Ivanova N.N."/>
            <person name="Kyrpides N.C."/>
            <person name="Shapiro N."/>
            <person name="Eloe-Fadrosh E.A."/>
            <person name="Pietrasiak N."/>
        </authorList>
    </citation>
    <scope>NUCLEOTIDE SEQUENCE</scope>
    <source>
        <strain evidence="2">CPER-KK1</strain>
    </source>
</reference>
<protein>
    <submittedName>
        <fullName evidence="2">Zinc-dependent peptidase</fullName>
    </submittedName>
</protein>
<evidence type="ECO:0000313" key="2">
    <source>
        <dbReference type="EMBL" id="MBW4548928.1"/>
    </source>
</evidence>
<dbReference type="AlphaFoldDB" id="A0A951PSG9"/>
<dbReference type="GO" id="GO:0004177">
    <property type="term" value="F:aminopeptidase activity"/>
    <property type="evidence" value="ECO:0007669"/>
    <property type="project" value="TreeGrafter"/>
</dbReference>
<proteinExistence type="predicted"/>
<dbReference type="GO" id="GO:0005829">
    <property type="term" value="C:cytosol"/>
    <property type="evidence" value="ECO:0007669"/>
    <property type="project" value="TreeGrafter"/>
</dbReference>
<reference evidence="2" key="1">
    <citation type="submission" date="2021-05" db="EMBL/GenBank/DDBJ databases">
        <authorList>
            <person name="Pietrasiak N."/>
            <person name="Ward R."/>
            <person name="Stajich J.E."/>
            <person name="Kurbessoian T."/>
        </authorList>
    </citation>
    <scope>NUCLEOTIDE SEQUENCE</scope>
    <source>
        <strain evidence="2">CPER-KK1</strain>
    </source>
</reference>
<feature type="transmembrane region" description="Helical" evidence="1">
    <location>
        <begin position="6"/>
        <end position="25"/>
    </location>
</feature>
<dbReference type="Pfam" id="PF06167">
    <property type="entry name" value="Peptidase_M90"/>
    <property type="match status" value="1"/>
</dbReference>
<accession>A0A951PSG9</accession>
<keyword evidence="1" id="KW-0472">Membrane</keyword>
<dbReference type="FunFam" id="3.40.390.10:FF:000012">
    <property type="entry name" value="Protein MtfA"/>
    <property type="match status" value="1"/>
</dbReference>
<dbReference type="Gene3D" id="3.40.390.10">
    <property type="entry name" value="Collagenase (Catalytic Domain)"/>
    <property type="match status" value="1"/>
</dbReference>
<dbReference type="PANTHER" id="PTHR30164">
    <property type="entry name" value="MTFA PEPTIDASE"/>
    <property type="match status" value="1"/>
</dbReference>
<evidence type="ECO:0000256" key="1">
    <source>
        <dbReference type="SAM" id="Phobius"/>
    </source>
</evidence>
<gene>
    <name evidence="2" type="ORF">KME25_31675</name>
</gene>
<dbReference type="Proteomes" id="UP000753908">
    <property type="component" value="Unassembled WGS sequence"/>
</dbReference>
<dbReference type="EMBL" id="JAHHIF010000076">
    <property type="protein sequence ID" value="MBW4548928.1"/>
    <property type="molecule type" value="Genomic_DNA"/>
</dbReference>
<dbReference type="InterPro" id="IPR042252">
    <property type="entry name" value="MtfA_N"/>
</dbReference>
<keyword evidence="1" id="KW-1133">Transmembrane helix</keyword>
<name>A0A951PSG9_9CYAN</name>
<sequence>MVETIIVFLIIALIVTGILLNPLLTKRRRNRLKNRPFPPLWSAIVENNLPIYSCLSPAERRRLQGHIQVFLAEKQFIGCGGLQVTEEMKLIIAAVACLLLLNERGKYFPKLRSILIYPSAYLVNETTSTGSYIVEERRVARLGESWINDQLVLSWEQVKQDTCNWRDGHNVVLHEFAHQLDQEDGKAEGVPVLPRTSDYPIWADVMTQEYQRLCHDVQRGTKTVMYSYGATNPAEFFAVATETFFEKPQQLLKQHPALYEQLQRYYQLDPVQWV</sequence>
<dbReference type="Gene3D" id="1.10.472.150">
    <property type="entry name" value="Glucose-regulated metallo-peptidase M90, N-terminal domain"/>
    <property type="match status" value="1"/>
</dbReference>